<name>A0ABN2QRU2_9PSEU</name>
<sequence length="270" mass="27033">MSTGSRTALRLAPALLIMALAVAGPWFAPHDITAPRTAPYASPGPGTPLGGDQIGRDVLSRVLVGGRDLVLASLVVAAAVTGTAAVLGAAAALRPRFGAVLDRVADTVILLPAVLGVLVVGLSVPGSGRLPVVVTAVVLGIPFAARVTAAAAAPIAATGYVETAQAAGESLFSLVWREILPNLRATLLTLLGLRFAAAVGVVATAGFLQIGAQPPAADWALMIGENSDGVLLNPLAVLVPSAAIALLAVGVNLACDIAAARWRPKAVRGR</sequence>
<dbReference type="InterPro" id="IPR035906">
    <property type="entry name" value="MetI-like_sf"/>
</dbReference>
<evidence type="ECO:0000256" key="4">
    <source>
        <dbReference type="ARBA" id="ARBA00022692"/>
    </source>
</evidence>
<evidence type="ECO:0000256" key="5">
    <source>
        <dbReference type="ARBA" id="ARBA00022989"/>
    </source>
</evidence>
<keyword evidence="4 7" id="KW-0812">Transmembrane</keyword>
<dbReference type="EMBL" id="BAAANN010000010">
    <property type="protein sequence ID" value="GAA1957348.1"/>
    <property type="molecule type" value="Genomic_DNA"/>
</dbReference>
<organism evidence="9 10">
    <name type="scientific">Amycolatopsis minnesotensis</name>
    <dbReference type="NCBI Taxonomy" id="337894"/>
    <lineage>
        <taxon>Bacteria</taxon>
        <taxon>Bacillati</taxon>
        <taxon>Actinomycetota</taxon>
        <taxon>Actinomycetes</taxon>
        <taxon>Pseudonocardiales</taxon>
        <taxon>Pseudonocardiaceae</taxon>
        <taxon>Amycolatopsis</taxon>
    </lineage>
</organism>
<keyword evidence="5 7" id="KW-1133">Transmembrane helix</keyword>
<accession>A0ABN2QRU2</accession>
<keyword evidence="6 7" id="KW-0472">Membrane</keyword>
<keyword evidence="2 7" id="KW-0813">Transport</keyword>
<dbReference type="Gene3D" id="1.10.3720.10">
    <property type="entry name" value="MetI-like"/>
    <property type="match status" value="1"/>
</dbReference>
<dbReference type="PANTHER" id="PTHR43386:SF25">
    <property type="entry name" value="PEPTIDE ABC TRANSPORTER PERMEASE PROTEIN"/>
    <property type="match status" value="1"/>
</dbReference>
<evidence type="ECO:0000256" key="6">
    <source>
        <dbReference type="ARBA" id="ARBA00023136"/>
    </source>
</evidence>
<dbReference type="InterPro" id="IPR000515">
    <property type="entry name" value="MetI-like"/>
</dbReference>
<evidence type="ECO:0000256" key="3">
    <source>
        <dbReference type="ARBA" id="ARBA00022475"/>
    </source>
</evidence>
<feature type="transmembrane region" description="Helical" evidence="7">
    <location>
        <begin position="7"/>
        <end position="28"/>
    </location>
</feature>
<reference evidence="9 10" key="1">
    <citation type="journal article" date="2019" name="Int. J. Syst. Evol. Microbiol.">
        <title>The Global Catalogue of Microorganisms (GCM) 10K type strain sequencing project: providing services to taxonomists for standard genome sequencing and annotation.</title>
        <authorList>
            <consortium name="The Broad Institute Genomics Platform"/>
            <consortium name="The Broad Institute Genome Sequencing Center for Infectious Disease"/>
            <person name="Wu L."/>
            <person name="Ma J."/>
        </authorList>
    </citation>
    <scope>NUCLEOTIDE SEQUENCE [LARGE SCALE GENOMIC DNA]</scope>
    <source>
        <strain evidence="9 10">JCM 14545</strain>
    </source>
</reference>
<feature type="transmembrane region" description="Helical" evidence="7">
    <location>
        <begin position="104"/>
        <end position="124"/>
    </location>
</feature>
<comment type="similarity">
    <text evidence="7">Belongs to the binding-protein-dependent transport system permease family.</text>
</comment>
<dbReference type="SUPFAM" id="SSF161098">
    <property type="entry name" value="MetI-like"/>
    <property type="match status" value="1"/>
</dbReference>
<dbReference type="RefSeq" id="WP_344417888.1">
    <property type="nucleotide sequence ID" value="NZ_BAAANN010000010.1"/>
</dbReference>
<feature type="transmembrane region" description="Helical" evidence="7">
    <location>
        <begin position="187"/>
        <end position="210"/>
    </location>
</feature>
<evidence type="ECO:0000256" key="1">
    <source>
        <dbReference type="ARBA" id="ARBA00004651"/>
    </source>
</evidence>
<dbReference type="Proteomes" id="UP001501116">
    <property type="component" value="Unassembled WGS sequence"/>
</dbReference>
<feature type="transmembrane region" description="Helical" evidence="7">
    <location>
        <begin position="230"/>
        <end position="255"/>
    </location>
</feature>
<evidence type="ECO:0000259" key="8">
    <source>
        <dbReference type="PROSITE" id="PS50928"/>
    </source>
</evidence>
<keyword evidence="10" id="KW-1185">Reference proteome</keyword>
<gene>
    <name evidence="9" type="ORF">GCM10009754_29320</name>
</gene>
<proteinExistence type="inferred from homology"/>
<evidence type="ECO:0000313" key="9">
    <source>
        <dbReference type="EMBL" id="GAA1957348.1"/>
    </source>
</evidence>
<dbReference type="Pfam" id="PF00528">
    <property type="entry name" value="BPD_transp_1"/>
    <property type="match status" value="1"/>
</dbReference>
<dbReference type="PROSITE" id="PS50928">
    <property type="entry name" value="ABC_TM1"/>
    <property type="match status" value="1"/>
</dbReference>
<feature type="transmembrane region" description="Helical" evidence="7">
    <location>
        <begin position="130"/>
        <end position="149"/>
    </location>
</feature>
<keyword evidence="3" id="KW-1003">Cell membrane</keyword>
<feature type="transmembrane region" description="Helical" evidence="7">
    <location>
        <begin position="69"/>
        <end position="92"/>
    </location>
</feature>
<comment type="caution">
    <text evidence="9">The sequence shown here is derived from an EMBL/GenBank/DDBJ whole genome shotgun (WGS) entry which is preliminary data.</text>
</comment>
<dbReference type="PANTHER" id="PTHR43386">
    <property type="entry name" value="OLIGOPEPTIDE TRANSPORT SYSTEM PERMEASE PROTEIN APPC"/>
    <property type="match status" value="1"/>
</dbReference>
<feature type="domain" description="ABC transmembrane type-1" evidence="8">
    <location>
        <begin position="70"/>
        <end position="250"/>
    </location>
</feature>
<comment type="subcellular location">
    <subcellularLocation>
        <location evidence="1 7">Cell membrane</location>
        <topology evidence="1 7">Multi-pass membrane protein</topology>
    </subcellularLocation>
</comment>
<protein>
    <submittedName>
        <fullName evidence="9">ABC transporter permease</fullName>
    </submittedName>
</protein>
<evidence type="ECO:0000256" key="2">
    <source>
        <dbReference type="ARBA" id="ARBA00022448"/>
    </source>
</evidence>
<evidence type="ECO:0000313" key="10">
    <source>
        <dbReference type="Proteomes" id="UP001501116"/>
    </source>
</evidence>
<evidence type="ECO:0000256" key="7">
    <source>
        <dbReference type="RuleBase" id="RU363032"/>
    </source>
</evidence>
<dbReference type="InterPro" id="IPR050366">
    <property type="entry name" value="BP-dependent_transpt_permease"/>
</dbReference>